<organism evidence="2 3">
    <name type="scientific">Actinoplanes nipponensis</name>
    <dbReference type="NCBI Taxonomy" id="135950"/>
    <lineage>
        <taxon>Bacteria</taxon>
        <taxon>Bacillati</taxon>
        <taxon>Actinomycetota</taxon>
        <taxon>Actinomycetes</taxon>
        <taxon>Micromonosporales</taxon>
        <taxon>Micromonosporaceae</taxon>
        <taxon>Actinoplanes</taxon>
    </lineage>
</organism>
<protein>
    <submittedName>
        <fullName evidence="2">Uncharacterized protein</fullName>
    </submittedName>
</protein>
<feature type="region of interest" description="Disordered" evidence="1">
    <location>
        <begin position="1"/>
        <end position="61"/>
    </location>
</feature>
<name>A0A919JHG5_9ACTN</name>
<comment type="caution">
    <text evidence="2">The sequence shown here is derived from an EMBL/GenBank/DDBJ whole genome shotgun (WGS) entry which is preliminary data.</text>
</comment>
<feature type="compositionally biased region" description="Low complexity" evidence="1">
    <location>
        <begin position="51"/>
        <end position="61"/>
    </location>
</feature>
<dbReference type="EMBL" id="BOMQ01000036">
    <property type="protein sequence ID" value="GIE49562.1"/>
    <property type="molecule type" value="Genomic_DNA"/>
</dbReference>
<dbReference type="AlphaFoldDB" id="A0A919JHG5"/>
<dbReference type="RefSeq" id="WP_203768958.1">
    <property type="nucleotide sequence ID" value="NZ_BAAAYJ010000080.1"/>
</dbReference>
<proteinExistence type="predicted"/>
<evidence type="ECO:0000313" key="2">
    <source>
        <dbReference type="EMBL" id="GIE49562.1"/>
    </source>
</evidence>
<sequence>MTDPGTDREDLRPDTREEAAEIVTSNPALNTATDTATPDDDAATDDDARTPDSATAGETRD</sequence>
<dbReference type="Proteomes" id="UP000647172">
    <property type="component" value="Unassembled WGS sequence"/>
</dbReference>
<accession>A0A919JHG5</accession>
<feature type="compositionally biased region" description="Basic and acidic residues" evidence="1">
    <location>
        <begin position="1"/>
        <end position="19"/>
    </location>
</feature>
<reference evidence="2" key="1">
    <citation type="submission" date="2021-01" db="EMBL/GenBank/DDBJ databases">
        <title>Whole genome shotgun sequence of Actinoplanes nipponensis NBRC 14063.</title>
        <authorList>
            <person name="Komaki H."/>
            <person name="Tamura T."/>
        </authorList>
    </citation>
    <scope>NUCLEOTIDE SEQUENCE</scope>
    <source>
        <strain evidence="2">NBRC 14063</strain>
    </source>
</reference>
<gene>
    <name evidence="2" type="ORF">Ani05nite_30960</name>
</gene>
<evidence type="ECO:0000256" key="1">
    <source>
        <dbReference type="SAM" id="MobiDB-lite"/>
    </source>
</evidence>
<keyword evidence="3" id="KW-1185">Reference proteome</keyword>
<evidence type="ECO:0000313" key="3">
    <source>
        <dbReference type="Proteomes" id="UP000647172"/>
    </source>
</evidence>